<dbReference type="EMBL" id="AQHN01000077">
    <property type="protein sequence ID" value="ENN85990.1"/>
    <property type="molecule type" value="Genomic_DNA"/>
</dbReference>
<dbReference type="AntiFam" id="ANF00102">
    <property type="entry name" value="Shadow ORF (opposite aat)"/>
</dbReference>
<sequence length="631" mass="68002">MLGGELGVEQSEAALPQTLDEMDEANLGGVRAAGEHALAEERRTERDAVKPADQSVALPCLDGMRMADMVQGEIKRTDRLVDPGARPTACLLGAGRDHALEIRIEANVEGILADLLSEALGYVERIQRDDAPQFRLDPEDLRVIGRFRHREEPDGIGAQQNLRSNAGMSAARSWHGLGRGLGQVVFQPMDIVIAIGDILIGNQILEQRQGGLDAVDDEFVERAAQAHHAFDAGPAMHDQLADQAVVVGRDPIALIGAGIDAHAKAAGRMEMCDRAGRRNEGACVFGIDAAFDGVAMEMHFILRHRKTAAGGDTDLLVHKVDAGNGFRDRMLHLQAGVHFDKIELAVFIEELDGAGAAILQLLHGVGADLADLHALLDVECWRICLFPDLLVAALQRAVALAEMDRIAFAVAEHLDFDVTRLAEILFHVDGFVAESGARFRASRRPGFDQVLFGAGDLHAAAAAAGGCLDEHGIADLACGPQRIRLGLHLAVGAGNDRNAELLRRCLGGDLVAHDADMLRRRPDEGDAVRLENIGELRIFRKETVAWMHGVGAGDFAGGDDLVDVEIAFARLRRADANALIRKPHVHRVRVGGRVHRNARNAELLAGAQHAQGDLSAIGYENLRNHGHGLTR</sequence>
<gene>
    <name evidence="1" type="ORF">RHSP_16060</name>
</gene>
<keyword evidence="2" id="KW-1185">Reference proteome</keyword>
<dbReference type="STRING" id="363754.RHSP_16060"/>
<comment type="caution">
    <text evidence="1">The sequence shown here is derived from an EMBL/GenBank/DDBJ whole genome shotgun (WGS) entry which is preliminary data.</text>
</comment>
<protein>
    <submittedName>
        <fullName evidence="1">Uncharacterized protein</fullName>
    </submittedName>
</protein>
<dbReference type="AlphaFoldDB" id="N6UWC7"/>
<evidence type="ECO:0000313" key="1">
    <source>
        <dbReference type="EMBL" id="ENN85990.1"/>
    </source>
</evidence>
<proteinExistence type="predicted"/>
<dbReference type="AntiFam" id="ANF00133">
    <property type="entry name" value="Shadow ORF (opposite mccA)"/>
</dbReference>
<reference evidence="1 2" key="1">
    <citation type="journal article" date="2012" name="BMC Genomics">
        <title>Genomic basis of broad host range and environmental adaptability of Rhizobium tropici CIAT 899 and Rhizobium sp. PRF 81 which are used in inoculants for common bean (Phaseolus vulgaris L.).</title>
        <authorList>
            <person name="Ormeno-Orrillo E."/>
            <person name="Menna P."/>
            <person name="Almeida L.G."/>
            <person name="Ollero F.J."/>
            <person name="Nicolas M.F."/>
            <person name="Pains Rodrigues E."/>
            <person name="Shigueyoshi Nakatani A."/>
            <person name="Silva Batista J.S."/>
            <person name="Oliveira Chueire L.M."/>
            <person name="Souza R.C."/>
            <person name="Ribeiro Vasconcelos A.T."/>
            <person name="Megias M."/>
            <person name="Hungria M."/>
            <person name="Martinez-Romero E."/>
        </authorList>
    </citation>
    <scope>NUCLEOTIDE SEQUENCE [LARGE SCALE GENOMIC DNA]</scope>
    <source>
        <strain evidence="1 2">PRF 81</strain>
    </source>
</reference>
<evidence type="ECO:0000313" key="2">
    <source>
        <dbReference type="Proteomes" id="UP000012429"/>
    </source>
</evidence>
<organism evidence="1 2">
    <name type="scientific">Rhizobium freirei PRF 81</name>
    <dbReference type="NCBI Taxonomy" id="363754"/>
    <lineage>
        <taxon>Bacteria</taxon>
        <taxon>Pseudomonadati</taxon>
        <taxon>Pseudomonadota</taxon>
        <taxon>Alphaproteobacteria</taxon>
        <taxon>Hyphomicrobiales</taxon>
        <taxon>Rhizobiaceae</taxon>
        <taxon>Rhizobium/Agrobacterium group</taxon>
        <taxon>Rhizobium</taxon>
    </lineage>
</organism>
<accession>N6UWC7</accession>
<name>N6UWC7_9HYPH</name>
<dbReference type="Proteomes" id="UP000012429">
    <property type="component" value="Unassembled WGS sequence"/>
</dbReference>